<evidence type="ECO:0000313" key="2">
    <source>
        <dbReference type="EMBL" id="MDN5204239.1"/>
    </source>
</evidence>
<evidence type="ECO:0000313" key="3">
    <source>
        <dbReference type="Proteomes" id="UP001172082"/>
    </source>
</evidence>
<sequence length="65" mass="7579">MYLNDQLIFEDLDLYREKLGLEKDTFQNSFIKKGNNTLKLVAKGRNENSPQANEPGFDYLKINPQ</sequence>
<keyword evidence="3" id="KW-1185">Reference proteome</keyword>
<proteinExistence type="predicted"/>
<accession>A0ABT8KVQ0</accession>
<evidence type="ECO:0000256" key="1">
    <source>
        <dbReference type="SAM" id="MobiDB-lite"/>
    </source>
</evidence>
<organism evidence="2 3">
    <name type="scientific">Splendidivirga corallicola</name>
    <dbReference type="NCBI Taxonomy" id="3051826"/>
    <lineage>
        <taxon>Bacteria</taxon>
        <taxon>Pseudomonadati</taxon>
        <taxon>Bacteroidota</taxon>
        <taxon>Cytophagia</taxon>
        <taxon>Cytophagales</taxon>
        <taxon>Splendidivirgaceae</taxon>
        <taxon>Splendidivirga</taxon>
    </lineage>
</organism>
<feature type="region of interest" description="Disordered" evidence="1">
    <location>
        <begin position="45"/>
        <end position="65"/>
    </location>
</feature>
<dbReference type="EMBL" id="JAUJEA010000010">
    <property type="protein sequence ID" value="MDN5204239.1"/>
    <property type="molecule type" value="Genomic_DNA"/>
</dbReference>
<protein>
    <submittedName>
        <fullName evidence="2">Uncharacterized protein</fullName>
    </submittedName>
</protein>
<dbReference type="RefSeq" id="WP_346754264.1">
    <property type="nucleotide sequence ID" value="NZ_JAUJEA010000010.1"/>
</dbReference>
<name>A0ABT8KVQ0_9BACT</name>
<gene>
    <name evidence="2" type="ORF">QQ008_22800</name>
</gene>
<comment type="caution">
    <text evidence="2">The sequence shown here is derived from an EMBL/GenBank/DDBJ whole genome shotgun (WGS) entry which is preliminary data.</text>
</comment>
<dbReference type="Proteomes" id="UP001172082">
    <property type="component" value="Unassembled WGS sequence"/>
</dbReference>
<reference evidence="2" key="1">
    <citation type="submission" date="2023-06" db="EMBL/GenBank/DDBJ databases">
        <title>Genomic of Parafulvivirga corallium.</title>
        <authorList>
            <person name="Wang G."/>
        </authorList>
    </citation>
    <scope>NUCLEOTIDE SEQUENCE</scope>
    <source>
        <strain evidence="2">BMA10</strain>
    </source>
</reference>